<dbReference type="AlphaFoldDB" id="A0A0A9WRA0"/>
<evidence type="ECO:0000313" key="3">
    <source>
        <dbReference type="EMBL" id="JAG07380.1"/>
    </source>
</evidence>
<sequence>MSEGPERNSGKRSRCQSSPDSESSRKVIRRVSTMVVDKELHDALMESFTKLLDNRIEPLDKALKTVVKKDDLVKISTMMEGLKEENRILKEEVARLRGENVSLDEKLEALDRKTRRNTIVLKGAEEKPNEDLLQGVCRLFGEVMGLKGVNIVGAYRVGKKVDKTPRPVIVDLPNSYTASNVIMTSNKLKGTGISVSRDMSADCRQRCNRMLKLRWCIRNTIPSLQIPMKINHDRLIVDGVAFHWRCDTLMCKSGDGVAKISEICGQDLSEVVKGVVDGRVNRQLKP</sequence>
<reference evidence="3" key="1">
    <citation type="journal article" date="2014" name="PLoS ONE">
        <title>Transcriptome-Based Identification of ABC Transporters in the Western Tarnished Plant Bug Lygus hesperus.</title>
        <authorList>
            <person name="Hull J.J."/>
            <person name="Chaney K."/>
            <person name="Geib S.M."/>
            <person name="Fabrick J.A."/>
            <person name="Brent C.S."/>
            <person name="Walsh D."/>
            <person name="Lavine L.C."/>
        </authorList>
    </citation>
    <scope>NUCLEOTIDE SEQUENCE</scope>
</reference>
<evidence type="ECO:0000256" key="1">
    <source>
        <dbReference type="SAM" id="Coils"/>
    </source>
</evidence>
<keyword evidence="1" id="KW-0175">Coiled coil</keyword>
<feature type="region of interest" description="Disordered" evidence="2">
    <location>
        <begin position="1"/>
        <end position="26"/>
    </location>
</feature>
<accession>A0A0A9WRA0</accession>
<evidence type="ECO:0000256" key="2">
    <source>
        <dbReference type="SAM" id="MobiDB-lite"/>
    </source>
</evidence>
<gene>
    <name evidence="3" type="ORF">CM83_101304</name>
    <name evidence="4" type="ORF">g.6017</name>
</gene>
<name>A0A0A9WRA0_LYGHE</name>
<feature type="coiled-coil region" evidence="1">
    <location>
        <begin position="72"/>
        <end position="113"/>
    </location>
</feature>
<dbReference type="EMBL" id="GDHC01020560">
    <property type="protein sequence ID" value="JAP98068.1"/>
    <property type="molecule type" value="Transcribed_RNA"/>
</dbReference>
<dbReference type="EMBL" id="GBHO01036224">
    <property type="protein sequence ID" value="JAG07380.1"/>
    <property type="molecule type" value="Transcribed_RNA"/>
</dbReference>
<reference evidence="3" key="2">
    <citation type="submission" date="2014-07" db="EMBL/GenBank/DDBJ databases">
        <authorList>
            <person name="Hull J."/>
        </authorList>
    </citation>
    <scope>NUCLEOTIDE SEQUENCE</scope>
</reference>
<evidence type="ECO:0000313" key="4">
    <source>
        <dbReference type="EMBL" id="JAP98068.1"/>
    </source>
</evidence>
<protein>
    <submittedName>
        <fullName evidence="3">Uncharacterized protein</fullName>
    </submittedName>
</protein>
<reference evidence="4" key="3">
    <citation type="journal article" date="2016" name="Gigascience">
        <title>De novo construction of an expanded transcriptome assembly for the western tarnished plant bug, Lygus hesperus.</title>
        <authorList>
            <person name="Tassone E.E."/>
            <person name="Geib S.M."/>
            <person name="Hall B."/>
            <person name="Fabrick J.A."/>
            <person name="Brent C.S."/>
            <person name="Hull J.J."/>
        </authorList>
    </citation>
    <scope>NUCLEOTIDE SEQUENCE</scope>
</reference>
<organism evidence="3">
    <name type="scientific">Lygus hesperus</name>
    <name type="common">Western plant bug</name>
    <dbReference type="NCBI Taxonomy" id="30085"/>
    <lineage>
        <taxon>Eukaryota</taxon>
        <taxon>Metazoa</taxon>
        <taxon>Ecdysozoa</taxon>
        <taxon>Arthropoda</taxon>
        <taxon>Hexapoda</taxon>
        <taxon>Insecta</taxon>
        <taxon>Pterygota</taxon>
        <taxon>Neoptera</taxon>
        <taxon>Paraneoptera</taxon>
        <taxon>Hemiptera</taxon>
        <taxon>Heteroptera</taxon>
        <taxon>Panheteroptera</taxon>
        <taxon>Cimicomorpha</taxon>
        <taxon>Miridae</taxon>
        <taxon>Mirini</taxon>
        <taxon>Lygus</taxon>
    </lineage>
</organism>
<proteinExistence type="predicted"/>